<dbReference type="GO" id="GO:0004519">
    <property type="term" value="F:endonuclease activity"/>
    <property type="evidence" value="ECO:0007669"/>
    <property type="project" value="UniProtKB-KW"/>
</dbReference>
<protein>
    <submittedName>
        <fullName evidence="2">HNH endonuclease</fullName>
    </submittedName>
</protein>
<keyword evidence="2" id="KW-0378">Hydrolase</keyword>
<comment type="caution">
    <text evidence="2">The sequence shown here is derived from an EMBL/GenBank/DDBJ whole genome shotgun (WGS) entry which is preliminary data.</text>
</comment>
<dbReference type="InterPro" id="IPR003615">
    <property type="entry name" value="HNH_nuc"/>
</dbReference>
<reference evidence="2 3" key="1">
    <citation type="submission" date="2019-02" db="EMBL/GenBank/DDBJ databases">
        <title>Genomic Encyclopedia of Type Strains, Phase IV (KMG-IV): sequencing the most valuable type-strain genomes for metagenomic binning, comparative biology and taxonomic classification.</title>
        <authorList>
            <person name="Goeker M."/>
        </authorList>
    </citation>
    <scope>NUCLEOTIDE SEQUENCE [LARGE SCALE GENOMIC DNA]</scope>
    <source>
        <strain evidence="2 3">DSM 105135</strain>
    </source>
</reference>
<keyword evidence="2" id="KW-0255">Endonuclease</keyword>
<evidence type="ECO:0000313" key="2">
    <source>
        <dbReference type="EMBL" id="RZU38463.1"/>
    </source>
</evidence>
<keyword evidence="3" id="KW-1185">Reference proteome</keyword>
<accession>A0A4Q7YNL6</accession>
<keyword evidence="2" id="KW-0540">Nuclease</keyword>
<dbReference type="EMBL" id="SHKX01000013">
    <property type="protein sequence ID" value="RZU38463.1"/>
    <property type="molecule type" value="Genomic_DNA"/>
</dbReference>
<dbReference type="InterPro" id="IPR002711">
    <property type="entry name" value="HNH"/>
</dbReference>
<sequence length="204" mass="22915">MKRCFREPIPEILDAARYLDAAVSAHLEGEHEIASKLFALADSPKVRDWLESIWGKESPYVIINKLPLIEPAVKVEARMPTASQIADLHKRDGFHCRFCGIPVIRAEIRKMLVKLYPATVKWGRTNASQHAAFQTLWAQYDHVTPHSCGGTNDLENLVVTCAGCNFGKMSYQLVELGLQDPRDFPPVKSKWDGLERLLSHAPPS</sequence>
<evidence type="ECO:0000259" key="1">
    <source>
        <dbReference type="Pfam" id="PF01844"/>
    </source>
</evidence>
<dbReference type="AlphaFoldDB" id="A0A4Q7YNL6"/>
<name>A0A4Q7YNL6_9GAMM</name>
<feature type="domain" description="HNH" evidence="1">
    <location>
        <begin position="139"/>
        <end position="165"/>
    </location>
</feature>
<dbReference type="RefSeq" id="WP_242610252.1">
    <property type="nucleotide sequence ID" value="NZ_SHKX01000013.1"/>
</dbReference>
<dbReference type="Gene3D" id="1.10.30.50">
    <property type="match status" value="1"/>
</dbReference>
<dbReference type="Proteomes" id="UP000292423">
    <property type="component" value="Unassembled WGS sequence"/>
</dbReference>
<dbReference type="Pfam" id="PF01844">
    <property type="entry name" value="HNH"/>
    <property type="match status" value="1"/>
</dbReference>
<dbReference type="CDD" id="cd00085">
    <property type="entry name" value="HNHc"/>
    <property type="match status" value="1"/>
</dbReference>
<gene>
    <name evidence="2" type="ORF">EV700_2395</name>
</gene>
<organism evidence="2 3">
    <name type="scientific">Fluviicoccus keumensis</name>
    <dbReference type="NCBI Taxonomy" id="1435465"/>
    <lineage>
        <taxon>Bacteria</taxon>
        <taxon>Pseudomonadati</taxon>
        <taxon>Pseudomonadota</taxon>
        <taxon>Gammaproteobacteria</taxon>
        <taxon>Moraxellales</taxon>
        <taxon>Moraxellaceae</taxon>
        <taxon>Fluviicoccus</taxon>
    </lineage>
</organism>
<proteinExistence type="predicted"/>
<evidence type="ECO:0000313" key="3">
    <source>
        <dbReference type="Proteomes" id="UP000292423"/>
    </source>
</evidence>